<dbReference type="InterPro" id="IPR023163">
    <property type="entry name" value="SMc04008-like_domain"/>
</dbReference>
<sequence length="128" mass="14222">MTDKLETLDDRVAAAAFRRLVRHLRQRSDAQNVDLMGLAGFCRNCLGDWIEEASDLSKAEARETVYGMPQSEWKTRHQKEATPEQLARMAESMTKNAARDDALEGALDAALADSFPASDPPAMTEPNR</sequence>
<dbReference type="Proteomes" id="UP000318413">
    <property type="component" value="Unassembled WGS sequence"/>
</dbReference>
<name>A0A502CCQ3_9SPHN</name>
<dbReference type="InterPro" id="IPR036810">
    <property type="entry name" value="SMc04008-like_sf"/>
</dbReference>
<evidence type="ECO:0000259" key="2">
    <source>
        <dbReference type="Pfam" id="PF06844"/>
    </source>
</evidence>
<dbReference type="RefSeq" id="WP_140872364.1">
    <property type="nucleotide sequence ID" value="NZ_RCZK01000011.1"/>
</dbReference>
<dbReference type="OrthoDB" id="9802252at2"/>
<dbReference type="SUPFAM" id="SSF158757">
    <property type="entry name" value="SMc04008-like"/>
    <property type="match status" value="1"/>
</dbReference>
<proteinExistence type="predicted"/>
<reference evidence="3 4" key="1">
    <citation type="journal article" date="2019" name="Environ. Microbiol.">
        <title>Species interactions and distinct microbial communities in high Arctic permafrost affected cryosols are associated with the CH4 and CO2 gas fluxes.</title>
        <authorList>
            <person name="Altshuler I."/>
            <person name="Hamel J."/>
            <person name="Turney S."/>
            <person name="Magnuson E."/>
            <person name="Levesque R."/>
            <person name="Greer C."/>
            <person name="Whyte L.G."/>
        </authorList>
    </citation>
    <scope>NUCLEOTIDE SEQUENCE [LARGE SCALE GENOMIC DNA]</scope>
    <source>
        <strain evidence="3 4">S5.1</strain>
    </source>
</reference>
<gene>
    <name evidence="3" type="ORF">EAH84_12540</name>
</gene>
<dbReference type="AlphaFoldDB" id="A0A502CCQ3"/>
<organism evidence="3 4">
    <name type="scientific">Sphingomonas oligophenolica</name>
    <dbReference type="NCBI Taxonomy" id="301154"/>
    <lineage>
        <taxon>Bacteria</taxon>
        <taxon>Pseudomonadati</taxon>
        <taxon>Pseudomonadota</taxon>
        <taxon>Alphaproteobacteria</taxon>
        <taxon>Sphingomonadales</taxon>
        <taxon>Sphingomonadaceae</taxon>
        <taxon>Sphingomonas</taxon>
    </lineage>
</organism>
<evidence type="ECO:0000313" key="3">
    <source>
        <dbReference type="EMBL" id="TPG10404.1"/>
    </source>
</evidence>
<feature type="region of interest" description="Disordered" evidence="1">
    <location>
        <begin position="109"/>
        <end position="128"/>
    </location>
</feature>
<comment type="caution">
    <text evidence="3">The sequence shown here is derived from an EMBL/GenBank/DDBJ whole genome shotgun (WGS) entry which is preliminary data.</text>
</comment>
<dbReference type="Gene3D" id="1.10.3340.10">
    <property type="entry name" value="SMc04008-like"/>
    <property type="match status" value="1"/>
</dbReference>
<keyword evidence="4" id="KW-1185">Reference proteome</keyword>
<protein>
    <submittedName>
        <fullName evidence="3">DUF1244 domain-containing protein</fullName>
    </submittedName>
</protein>
<dbReference type="Pfam" id="PF06844">
    <property type="entry name" value="DUF1244"/>
    <property type="match status" value="1"/>
</dbReference>
<evidence type="ECO:0000256" key="1">
    <source>
        <dbReference type="SAM" id="MobiDB-lite"/>
    </source>
</evidence>
<dbReference type="EMBL" id="RCZK01000011">
    <property type="protein sequence ID" value="TPG10404.1"/>
    <property type="molecule type" value="Genomic_DNA"/>
</dbReference>
<evidence type="ECO:0000313" key="4">
    <source>
        <dbReference type="Proteomes" id="UP000318413"/>
    </source>
</evidence>
<feature type="domain" description="SMc04008-like" evidence="2">
    <location>
        <begin position="30"/>
        <end position="90"/>
    </location>
</feature>
<accession>A0A502CCQ3</accession>